<dbReference type="InterPro" id="IPR055178">
    <property type="entry name" value="RsdA/BaiN/AoA(So)-like_dom"/>
</dbReference>
<dbReference type="RefSeq" id="WP_092128397.1">
    <property type="nucleotide sequence ID" value="NZ_FMYU01000005.1"/>
</dbReference>
<dbReference type="Pfam" id="PF03486">
    <property type="entry name" value="HI0933_like"/>
    <property type="match status" value="1"/>
</dbReference>
<feature type="domain" description="RsdA/BaiN/AoA(So)-like Rossmann fold-like" evidence="4">
    <location>
        <begin position="3"/>
        <end position="378"/>
    </location>
</feature>
<evidence type="ECO:0008006" key="8">
    <source>
        <dbReference type="Google" id="ProtNLM"/>
    </source>
</evidence>
<dbReference type="Pfam" id="PF22780">
    <property type="entry name" value="HI0933_like_1st"/>
    <property type="match status" value="1"/>
</dbReference>
<evidence type="ECO:0000259" key="4">
    <source>
        <dbReference type="Pfam" id="PF03486"/>
    </source>
</evidence>
<feature type="domain" description="RsdA/BaiN/AoA(So)-like insert" evidence="5">
    <location>
        <begin position="184"/>
        <end position="324"/>
    </location>
</feature>
<dbReference type="Proteomes" id="UP000199411">
    <property type="component" value="Unassembled WGS sequence"/>
</dbReference>
<dbReference type="EMBL" id="FMYU01000005">
    <property type="protein sequence ID" value="SDC44274.1"/>
    <property type="molecule type" value="Genomic_DNA"/>
</dbReference>
<name>A0A1G6LMA3_9BACT</name>
<evidence type="ECO:0000256" key="1">
    <source>
        <dbReference type="ARBA" id="ARBA00001974"/>
    </source>
</evidence>
<dbReference type="InterPro" id="IPR023166">
    <property type="entry name" value="BaiN-like_dom_sf"/>
</dbReference>
<accession>A0A1G6LMA3</accession>
<organism evidence="6 7">
    <name type="scientific">Desulfurella multipotens</name>
    <dbReference type="NCBI Taxonomy" id="79269"/>
    <lineage>
        <taxon>Bacteria</taxon>
        <taxon>Pseudomonadati</taxon>
        <taxon>Campylobacterota</taxon>
        <taxon>Desulfurellia</taxon>
        <taxon>Desulfurellales</taxon>
        <taxon>Desulfurellaceae</taxon>
        <taxon>Desulfurella</taxon>
    </lineage>
</organism>
<evidence type="ECO:0000256" key="2">
    <source>
        <dbReference type="ARBA" id="ARBA00022630"/>
    </source>
</evidence>
<dbReference type="SUPFAM" id="SSF51905">
    <property type="entry name" value="FAD/NAD(P)-binding domain"/>
    <property type="match status" value="1"/>
</dbReference>
<proteinExistence type="predicted"/>
<dbReference type="Gene3D" id="1.10.8.260">
    <property type="entry name" value="HI0933 insert domain-like"/>
    <property type="match status" value="1"/>
</dbReference>
<sequence>MYNAIIVGAGTSGLACACFCKGKTLLIDKQSAGKKLSIAGNERVNLTNLADLNEFLKAYVPNGEFLRDAFKIFFRDDLLRFINTLNLDIEVENNKVFLKNSNGKILVNKLKNFILNRNIHLVENEKVIKIEKKETFIVYTSRNIYKSKNLVIATGGLARKKLGASADGYMFAKSLGHTIIPPKPFETPFCIKDSLFENLSGISLYVQIKYKNKIFSGDMLFTHFGLSGPVILEASCFVKNCDIININFLGKNKDIFFKELEKAKSIKLLIKDYLPKRFINNISKKIPFIEKNINQVSKKNIHFAFELLCNYKINVKLCGFDRAFVTKGGINLKEVDPKSCSSKLVSNLFFCGEILDIAGPIGGFNIQAAFSTGYLVSQKLGNLPFTNI</sequence>
<dbReference type="AlphaFoldDB" id="A0A1G6LMA3"/>
<protein>
    <recommendedName>
        <fullName evidence="8">Flavoprotein, HI0933 family</fullName>
    </recommendedName>
</protein>
<keyword evidence="7" id="KW-1185">Reference proteome</keyword>
<evidence type="ECO:0000256" key="3">
    <source>
        <dbReference type="ARBA" id="ARBA00022827"/>
    </source>
</evidence>
<dbReference type="SUPFAM" id="SSF160996">
    <property type="entry name" value="HI0933 insert domain-like"/>
    <property type="match status" value="1"/>
</dbReference>
<dbReference type="PANTHER" id="PTHR42887:SF2">
    <property type="entry name" value="OS12G0638800 PROTEIN"/>
    <property type="match status" value="1"/>
</dbReference>
<evidence type="ECO:0000259" key="5">
    <source>
        <dbReference type="Pfam" id="PF22780"/>
    </source>
</evidence>
<evidence type="ECO:0000313" key="7">
    <source>
        <dbReference type="Proteomes" id="UP000199411"/>
    </source>
</evidence>
<dbReference type="InterPro" id="IPR036188">
    <property type="entry name" value="FAD/NAD-bd_sf"/>
</dbReference>
<gene>
    <name evidence="6" type="ORF">SAMN05660835_00850</name>
</gene>
<dbReference type="InterPro" id="IPR004792">
    <property type="entry name" value="BaiN-like"/>
</dbReference>
<keyword evidence="2" id="KW-0285">Flavoprotein</keyword>
<evidence type="ECO:0000313" key="6">
    <source>
        <dbReference type="EMBL" id="SDC44274.1"/>
    </source>
</evidence>
<comment type="cofactor">
    <cofactor evidence="1">
        <name>FAD</name>
        <dbReference type="ChEBI" id="CHEBI:57692"/>
    </cofactor>
</comment>
<dbReference type="OrthoDB" id="9773233at2"/>
<dbReference type="PANTHER" id="PTHR42887">
    <property type="entry name" value="OS12G0638800 PROTEIN"/>
    <property type="match status" value="1"/>
</dbReference>
<dbReference type="Gene3D" id="2.40.30.10">
    <property type="entry name" value="Translation factors"/>
    <property type="match status" value="1"/>
</dbReference>
<dbReference type="NCBIfam" id="TIGR00275">
    <property type="entry name" value="aminoacetone oxidase family FAD-binding enzyme"/>
    <property type="match status" value="1"/>
</dbReference>
<dbReference type="Gene3D" id="3.50.50.60">
    <property type="entry name" value="FAD/NAD(P)-binding domain"/>
    <property type="match status" value="1"/>
</dbReference>
<keyword evidence="3" id="KW-0274">FAD</keyword>
<reference evidence="7" key="1">
    <citation type="submission" date="2016-10" db="EMBL/GenBank/DDBJ databases">
        <authorList>
            <person name="Varghese N."/>
            <person name="Submissions S."/>
        </authorList>
    </citation>
    <scope>NUCLEOTIDE SEQUENCE [LARGE SCALE GENOMIC DNA]</scope>
    <source>
        <strain evidence="7">DSM 8415</strain>
    </source>
</reference>
<dbReference type="InterPro" id="IPR057661">
    <property type="entry name" value="RsdA/BaiN/AoA(So)_Rossmann"/>
</dbReference>